<dbReference type="SUPFAM" id="SSF49464">
    <property type="entry name" value="Carboxypeptidase regulatory domain-like"/>
    <property type="match status" value="1"/>
</dbReference>
<dbReference type="AlphaFoldDB" id="A0A916UK21"/>
<reference evidence="2" key="1">
    <citation type="journal article" date="2014" name="Int. J. Syst. Evol. Microbiol.">
        <title>Complete genome sequence of Corynebacterium casei LMG S-19264T (=DSM 44701T), isolated from a smear-ripened cheese.</title>
        <authorList>
            <consortium name="US DOE Joint Genome Institute (JGI-PGF)"/>
            <person name="Walter F."/>
            <person name="Albersmeier A."/>
            <person name="Kalinowski J."/>
            <person name="Ruckert C."/>
        </authorList>
    </citation>
    <scope>NUCLEOTIDE SEQUENCE</scope>
    <source>
        <strain evidence="2">CGMCC 1.15343</strain>
    </source>
</reference>
<evidence type="ECO:0000313" key="2">
    <source>
        <dbReference type="EMBL" id="GGC74558.1"/>
    </source>
</evidence>
<dbReference type="EMBL" id="BMIL01000012">
    <property type="protein sequence ID" value="GGC74558.1"/>
    <property type="molecule type" value="Genomic_DNA"/>
</dbReference>
<organism evidence="2 3">
    <name type="scientific">Pedobacter quisquiliarum</name>
    <dbReference type="NCBI Taxonomy" id="1834438"/>
    <lineage>
        <taxon>Bacteria</taxon>
        <taxon>Pseudomonadati</taxon>
        <taxon>Bacteroidota</taxon>
        <taxon>Sphingobacteriia</taxon>
        <taxon>Sphingobacteriales</taxon>
        <taxon>Sphingobacteriaceae</taxon>
        <taxon>Pedobacter</taxon>
    </lineage>
</organism>
<feature type="signal peptide" evidence="1">
    <location>
        <begin position="1"/>
        <end position="19"/>
    </location>
</feature>
<evidence type="ECO:0000313" key="3">
    <source>
        <dbReference type="Proteomes" id="UP000651668"/>
    </source>
</evidence>
<keyword evidence="1" id="KW-0732">Signal</keyword>
<feature type="chain" id="PRO_5038127438" description="CarboxypepD_reg-like domain-containing protein" evidence="1">
    <location>
        <begin position="20"/>
        <end position="408"/>
    </location>
</feature>
<dbReference type="InterPro" id="IPR008969">
    <property type="entry name" value="CarboxyPept-like_regulatory"/>
</dbReference>
<gene>
    <name evidence="2" type="ORF">GCM10011387_30290</name>
</gene>
<dbReference type="Gene3D" id="2.60.40.1120">
    <property type="entry name" value="Carboxypeptidase-like, regulatory domain"/>
    <property type="match status" value="1"/>
</dbReference>
<proteinExistence type="predicted"/>
<comment type="caution">
    <text evidence="2">The sequence shown here is derived from an EMBL/GenBank/DDBJ whole genome shotgun (WGS) entry which is preliminary data.</text>
</comment>
<reference evidence="2" key="2">
    <citation type="submission" date="2020-09" db="EMBL/GenBank/DDBJ databases">
        <authorList>
            <person name="Sun Q."/>
            <person name="Zhou Y."/>
        </authorList>
    </citation>
    <scope>NUCLEOTIDE SEQUENCE</scope>
    <source>
        <strain evidence="2">CGMCC 1.15343</strain>
    </source>
</reference>
<evidence type="ECO:0000256" key="1">
    <source>
        <dbReference type="SAM" id="SignalP"/>
    </source>
</evidence>
<evidence type="ECO:0008006" key="4">
    <source>
        <dbReference type="Google" id="ProtNLM"/>
    </source>
</evidence>
<dbReference type="Proteomes" id="UP000651668">
    <property type="component" value="Unassembled WGS sequence"/>
</dbReference>
<accession>A0A916UK21</accession>
<name>A0A916UK21_9SPHI</name>
<sequence length="408" mass="47231">MRHLTLCFIFLLLSSGLYAQNLAITGVVKDKKGVELPGAGVYLSNYKNATSTNAEGKFTLGNLKPGNYDVLVQMIGYLPYTKNVVLSDKSTSIQVILQENPIQLDEVVIRTDPNREKYLQVFKEFFIGKTPNAEKCKILNPAVLRVDYDKERKILTVKSDDFLIIENKALGYKLRYMLQFFEYNYNTRIVYYSGLPNFEEMKGSKGTRNRWVQKRETAYYGSTQHFFKSLYAGTSKGEGFMLHKLIKIPNSQRPSDAIINAEITKLTKNRNVVIRINTPTNDSLRYWMKIREMPKEISTLNRQEILLDTLVKQQYRDLKTLRFKDQLYVIYTKERESTAYSNMSGHAVSRPLDIPNYQISIVNMLQSPVHFYEHGGVYEPKSLLFEGFWAFEKIADMVPMDYVPLPKK</sequence>
<keyword evidence="3" id="KW-1185">Reference proteome</keyword>
<dbReference type="Pfam" id="PF13715">
    <property type="entry name" value="CarbopepD_reg_2"/>
    <property type="match status" value="1"/>
</dbReference>
<protein>
    <recommendedName>
        <fullName evidence="4">CarboxypepD_reg-like domain-containing protein</fullName>
    </recommendedName>
</protein>